<dbReference type="OMA" id="EGMWENC"/>
<dbReference type="STRING" id="9593.ENSGGOP00000044596"/>
<dbReference type="Bgee" id="ENSGGOG00000043109">
    <property type="expression patterns" value="Expressed in adult mammalian kidney and 3 other cell types or tissues"/>
</dbReference>
<dbReference type="EMBL" id="CABD030077157">
    <property type="status" value="NOT_ANNOTATED_CDS"/>
    <property type="molecule type" value="Genomic_DNA"/>
</dbReference>
<name>A0A2I2ZC04_GORGO</name>
<dbReference type="Proteomes" id="UP000001519">
    <property type="component" value="Chromosome 11"/>
</dbReference>
<protein>
    <submittedName>
        <fullName evidence="1">Solute carrier family 22 member 18 antisense</fullName>
    </submittedName>
</protein>
<reference evidence="1" key="4">
    <citation type="submission" date="2025-09" db="UniProtKB">
        <authorList>
            <consortium name="Ensembl"/>
        </authorList>
    </citation>
    <scope>IDENTIFICATION</scope>
</reference>
<gene>
    <name evidence="1" type="primary">LOC101141446</name>
</gene>
<sequence>MGELPGSEGMWENCPLGWVKKKASGTLGPLDFLLQSKRLWSWASEPVRPQPQGVHRFREAWRQFCQMRGSRLTGGRKGFVSSGLRFGRDGFSEEVMPQPVLKAMRCAEGAWWFSPDGPAGSGASIWPAEGAEGLPGQLRRDRLEVVYSVPDNVPGQNGSCRPLVCKIAGKCLSVCSEENAKAGGCSAFPLLLSQLGARMTGREHAHKGPELRTPHSGLPCPPNPALAGFGALAQHSPPLGTSTPSAVLLSAALLSAAT</sequence>
<proteinExistence type="predicted"/>
<keyword evidence="2" id="KW-1185">Reference proteome</keyword>
<reference evidence="1" key="3">
    <citation type="submission" date="2025-08" db="UniProtKB">
        <authorList>
            <consortium name="Ensembl"/>
        </authorList>
    </citation>
    <scope>IDENTIFICATION</scope>
</reference>
<accession>A0A2I2ZC04</accession>
<dbReference type="Ensembl" id="ENSGGOT00000065581.1">
    <property type="protein sequence ID" value="ENSGGOP00000044596.1"/>
    <property type="gene ID" value="ENSGGOG00000043109.1"/>
</dbReference>
<organism evidence="1 2">
    <name type="scientific">Gorilla gorilla gorilla</name>
    <name type="common">Western lowland gorilla</name>
    <dbReference type="NCBI Taxonomy" id="9595"/>
    <lineage>
        <taxon>Eukaryota</taxon>
        <taxon>Metazoa</taxon>
        <taxon>Chordata</taxon>
        <taxon>Craniata</taxon>
        <taxon>Vertebrata</taxon>
        <taxon>Euteleostomi</taxon>
        <taxon>Mammalia</taxon>
        <taxon>Eutheria</taxon>
        <taxon>Euarchontoglires</taxon>
        <taxon>Primates</taxon>
        <taxon>Haplorrhini</taxon>
        <taxon>Catarrhini</taxon>
        <taxon>Hominidae</taxon>
        <taxon>Gorilla</taxon>
    </lineage>
</organism>
<dbReference type="AlphaFoldDB" id="A0A2I2ZC04"/>
<evidence type="ECO:0000313" key="1">
    <source>
        <dbReference type="Ensembl" id="ENSGGOP00000044596.1"/>
    </source>
</evidence>
<dbReference type="InParanoid" id="A0A2I2ZC04"/>
<dbReference type="GeneTree" id="ENSGT00530000067982"/>
<reference evidence="1 2" key="2">
    <citation type="journal article" date="2012" name="Nature">
        <title>Insights into hominid evolution from the gorilla genome sequence.</title>
        <authorList>
            <person name="Scally A."/>
            <person name="Dutheil J.Y."/>
            <person name="Hillier L.W."/>
            <person name="Jordan G.E."/>
            <person name="Goodhead I."/>
            <person name="Herrero J."/>
            <person name="Hobolth A."/>
            <person name="Lappalainen T."/>
            <person name="Mailund T."/>
            <person name="Marques-Bonet T."/>
            <person name="McCarthy S."/>
            <person name="Montgomery S.H."/>
            <person name="Schwalie P.C."/>
            <person name="Tang Y.A."/>
            <person name="Ward M.C."/>
            <person name="Xue Y."/>
            <person name="Yngvadottir B."/>
            <person name="Alkan C."/>
            <person name="Andersen L.N."/>
            <person name="Ayub Q."/>
            <person name="Ball E.V."/>
            <person name="Beal K."/>
            <person name="Bradley B.J."/>
            <person name="Chen Y."/>
            <person name="Clee C.M."/>
            <person name="Fitzgerald S."/>
            <person name="Graves T.A."/>
            <person name="Gu Y."/>
            <person name="Heath P."/>
            <person name="Heger A."/>
            <person name="Karakoc E."/>
            <person name="Kolb-Kokocinski A."/>
            <person name="Laird G.K."/>
            <person name="Lunter G."/>
            <person name="Meader S."/>
            <person name="Mort M."/>
            <person name="Mullikin J.C."/>
            <person name="Munch K."/>
            <person name="O'Connor T.D."/>
            <person name="Phillips A.D."/>
            <person name="Prado-Martinez J."/>
            <person name="Rogers A.S."/>
            <person name="Sajjadian S."/>
            <person name="Schmidt D."/>
            <person name="Shaw K."/>
            <person name="Simpson J.T."/>
            <person name="Stenson P.D."/>
            <person name="Turner D.J."/>
            <person name="Vigilant L."/>
            <person name="Vilella A.J."/>
            <person name="Whitener W."/>
            <person name="Zhu B."/>
            <person name="Cooper D.N."/>
            <person name="de Jong P."/>
            <person name="Dermitzakis E.T."/>
            <person name="Eichler E.E."/>
            <person name="Flicek P."/>
            <person name="Goldman N."/>
            <person name="Mundy N.I."/>
            <person name="Ning Z."/>
            <person name="Odom D.T."/>
            <person name="Ponting C.P."/>
            <person name="Quail M.A."/>
            <person name="Ryder O.A."/>
            <person name="Searle S.M."/>
            <person name="Warren W.C."/>
            <person name="Wilson R.K."/>
            <person name="Schierup M.H."/>
            <person name="Rogers J."/>
            <person name="Tyler-Smith C."/>
            <person name="Durbin R."/>
        </authorList>
    </citation>
    <scope>NUCLEOTIDE SEQUENCE [LARGE SCALE GENOMIC DNA]</scope>
</reference>
<evidence type="ECO:0000313" key="2">
    <source>
        <dbReference type="Proteomes" id="UP000001519"/>
    </source>
</evidence>
<dbReference type="EMBL" id="CABD030077156">
    <property type="status" value="NOT_ANNOTATED_CDS"/>
    <property type="molecule type" value="Genomic_DNA"/>
</dbReference>
<reference evidence="2" key="1">
    <citation type="submission" date="2011-05" db="EMBL/GenBank/DDBJ databases">
        <title>Insights into the evolution of the great apes provided by the gorilla genome.</title>
        <authorList>
            <person name="Scally A."/>
        </authorList>
    </citation>
    <scope>NUCLEOTIDE SEQUENCE [LARGE SCALE GENOMIC DNA]</scope>
</reference>